<evidence type="ECO:0000256" key="5">
    <source>
        <dbReference type="ARBA" id="ARBA00022801"/>
    </source>
</evidence>
<comment type="similarity">
    <text evidence="2">Belongs to the histone deacetylase family. HD type 2 subfamily.</text>
</comment>
<gene>
    <name evidence="12" type="ORF">C1SCF055_LOCUS26977</name>
</gene>
<evidence type="ECO:0000313" key="13">
    <source>
        <dbReference type="EMBL" id="CAL4788202.1"/>
    </source>
</evidence>
<feature type="region of interest" description="Disordered" evidence="10">
    <location>
        <begin position="392"/>
        <end position="459"/>
    </location>
</feature>
<dbReference type="InterPro" id="IPR000286">
    <property type="entry name" value="HDACs"/>
</dbReference>
<dbReference type="AlphaFoldDB" id="A0A9P1D087"/>
<feature type="compositionally biased region" description="Basic and acidic residues" evidence="10">
    <location>
        <begin position="405"/>
        <end position="431"/>
    </location>
</feature>
<evidence type="ECO:0000256" key="3">
    <source>
        <dbReference type="ARBA" id="ARBA00012111"/>
    </source>
</evidence>
<dbReference type="InterPro" id="IPR037138">
    <property type="entry name" value="His_deacetylse_dom_sf"/>
</dbReference>
<dbReference type="InterPro" id="IPR023696">
    <property type="entry name" value="Ureohydrolase_dom_sf"/>
</dbReference>
<dbReference type="GO" id="GO:0141221">
    <property type="term" value="F:histone deacetylase activity, hydrolytic mechanism"/>
    <property type="evidence" value="ECO:0007669"/>
    <property type="project" value="UniProtKB-EC"/>
</dbReference>
<reference evidence="12" key="1">
    <citation type="submission" date="2022-10" db="EMBL/GenBank/DDBJ databases">
        <authorList>
            <person name="Chen Y."/>
            <person name="Dougan E. K."/>
            <person name="Chan C."/>
            <person name="Rhodes N."/>
            <person name="Thang M."/>
        </authorList>
    </citation>
    <scope>NUCLEOTIDE SEQUENCE</scope>
</reference>
<evidence type="ECO:0000256" key="4">
    <source>
        <dbReference type="ARBA" id="ARBA00022491"/>
    </source>
</evidence>
<feature type="compositionally biased region" description="Basic and acidic residues" evidence="10">
    <location>
        <begin position="449"/>
        <end position="459"/>
    </location>
</feature>
<dbReference type="Proteomes" id="UP001152797">
    <property type="component" value="Unassembled WGS sequence"/>
</dbReference>
<dbReference type="GO" id="GO:0040029">
    <property type="term" value="P:epigenetic regulation of gene expression"/>
    <property type="evidence" value="ECO:0007669"/>
    <property type="project" value="TreeGrafter"/>
</dbReference>
<keyword evidence="8" id="KW-0804">Transcription</keyword>
<keyword evidence="6" id="KW-0156">Chromatin regulator</keyword>
<evidence type="ECO:0000313" key="14">
    <source>
        <dbReference type="Proteomes" id="UP001152797"/>
    </source>
</evidence>
<dbReference type="PRINTS" id="PR01270">
    <property type="entry name" value="HDASUPER"/>
</dbReference>
<evidence type="ECO:0000256" key="6">
    <source>
        <dbReference type="ARBA" id="ARBA00022853"/>
    </source>
</evidence>
<evidence type="ECO:0000256" key="8">
    <source>
        <dbReference type="ARBA" id="ARBA00023163"/>
    </source>
</evidence>
<dbReference type="EMBL" id="CAMXCT010002857">
    <property type="protein sequence ID" value="CAI4000890.1"/>
    <property type="molecule type" value="Genomic_DNA"/>
</dbReference>
<dbReference type="GO" id="GO:0000118">
    <property type="term" value="C:histone deacetylase complex"/>
    <property type="evidence" value="ECO:0007669"/>
    <property type="project" value="TreeGrafter"/>
</dbReference>
<keyword evidence="9" id="KW-0539">Nucleus</keyword>
<dbReference type="SUPFAM" id="SSF52768">
    <property type="entry name" value="Arginase/deacetylase"/>
    <property type="match status" value="1"/>
</dbReference>
<protein>
    <recommendedName>
        <fullName evidence="3">histone deacetylase</fullName>
        <ecNumber evidence="3">3.5.1.98</ecNumber>
    </recommendedName>
</protein>
<comment type="caution">
    <text evidence="12">The sequence shown here is derived from an EMBL/GenBank/DDBJ whole genome shotgun (WGS) entry which is preliminary data.</text>
</comment>
<keyword evidence="5" id="KW-0378">Hydrolase</keyword>
<evidence type="ECO:0000256" key="1">
    <source>
        <dbReference type="ARBA" id="ARBA00004123"/>
    </source>
</evidence>
<accession>A0A9P1D087</accession>
<dbReference type="Pfam" id="PF00850">
    <property type="entry name" value="Hist_deacetyl"/>
    <property type="match status" value="1"/>
</dbReference>
<feature type="domain" description="Histone deacetylase" evidence="11">
    <location>
        <begin position="39"/>
        <end position="357"/>
    </location>
</feature>
<evidence type="ECO:0000256" key="10">
    <source>
        <dbReference type="SAM" id="MobiDB-lite"/>
    </source>
</evidence>
<dbReference type="OrthoDB" id="424012at2759"/>
<evidence type="ECO:0000313" key="12">
    <source>
        <dbReference type="EMBL" id="CAI4000890.1"/>
    </source>
</evidence>
<reference evidence="13 14" key="2">
    <citation type="submission" date="2024-05" db="EMBL/GenBank/DDBJ databases">
        <authorList>
            <person name="Chen Y."/>
            <person name="Shah S."/>
            <person name="Dougan E. K."/>
            <person name="Thang M."/>
            <person name="Chan C."/>
        </authorList>
    </citation>
    <scope>NUCLEOTIDE SEQUENCE [LARGE SCALE GENOMIC DNA]</scope>
</reference>
<organism evidence="12">
    <name type="scientific">Cladocopium goreaui</name>
    <dbReference type="NCBI Taxonomy" id="2562237"/>
    <lineage>
        <taxon>Eukaryota</taxon>
        <taxon>Sar</taxon>
        <taxon>Alveolata</taxon>
        <taxon>Dinophyceae</taxon>
        <taxon>Suessiales</taxon>
        <taxon>Symbiodiniaceae</taxon>
        <taxon>Cladocopium</taxon>
    </lineage>
</organism>
<sequence>MARKAKQKAKASEAPRSRAFVACHQAETGHAGHGPVLGHPEQAERVRACGDRLRANKSLWSLLKKLPARRATDSELQLAHDESHIKGLTKLADLAATGKTQFVPHGPMCMNGPRSEVRVDEGDSSDDTYVTSGSLEAARFAAGGILQGVDEMLMEDGLQRGLVLCRPPGHHASRARSSGFCLVNNVAIAAAYALSCEGIERVLIFDWDVHHGQGTQQIFEQSDEVLFISFHRHDGQSFYPATGSPFEIGCGHGKGLTVNVALPQGFEDLALWSACAQVLVPSTRSFKPDLILISAGFDAAAGDPLGGCSVTPQLFGLLTREILKLSTETAHGRVLLALEGGYNVDVLAECVEDVMTALVDEVDLGTAPFASAPDWLKGKSCQGPIRKTCEVHKGPPLRLPMPLSKAERRRSSELEMEASKRSMSKDIKEMDSQSAESAQSDVEVSAVSKDTELTTDRKLTSEDLSATVQVAEGRLKARSPPCIRCQSVACTPI</sequence>
<feature type="compositionally biased region" description="Polar residues" evidence="10">
    <location>
        <begin position="432"/>
        <end position="442"/>
    </location>
</feature>
<name>A0A9P1D087_9DINO</name>
<dbReference type="PANTHER" id="PTHR10625:SF5">
    <property type="entry name" value="HISTONE DEACETYLASE"/>
    <property type="match status" value="1"/>
</dbReference>
<dbReference type="GO" id="GO:0005737">
    <property type="term" value="C:cytoplasm"/>
    <property type="evidence" value="ECO:0007669"/>
    <property type="project" value="TreeGrafter"/>
</dbReference>
<evidence type="ECO:0000256" key="9">
    <source>
        <dbReference type="ARBA" id="ARBA00023242"/>
    </source>
</evidence>
<comment type="subcellular location">
    <subcellularLocation>
        <location evidence="1">Nucleus</location>
    </subcellularLocation>
</comment>
<keyword evidence="7" id="KW-0805">Transcription regulation</keyword>
<dbReference type="PANTHER" id="PTHR10625">
    <property type="entry name" value="HISTONE DEACETYLASE HDAC1-RELATED"/>
    <property type="match status" value="1"/>
</dbReference>
<evidence type="ECO:0000256" key="7">
    <source>
        <dbReference type="ARBA" id="ARBA00023015"/>
    </source>
</evidence>
<evidence type="ECO:0000259" key="11">
    <source>
        <dbReference type="Pfam" id="PF00850"/>
    </source>
</evidence>
<dbReference type="Gene3D" id="3.40.800.20">
    <property type="entry name" value="Histone deacetylase domain"/>
    <property type="match status" value="1"/>
</dbReference>
<evidence type="ECO:0000256" key="2">
    <source>
        <dbReference type="ARBA" id="ARBA00007738"/>
    </source>
</evidence>
<dbReference type="InterPro" id="IPR023801">
    <property type="entry name" value="His_deacetylse_dom"/>
</dbReference>
<dbReference type="EMBL" id="CAMXCT020002857">
    <property type="protein sequence ID" value="CAL1154265.1"/>
    <property type="molecule type" value="Genomic_DNA"/>
</dbReference>
<keyword evidence="14" id="KW-1185">Reference proteome</keyword>
<dbReference type="EC" id="3.5.1.98" evidence="3"/>
<proteinExistence type="inferred from homology"/>
<dbReference type="EMBL" id="CAMXCT030002857">
    <property type="protein sequence ID" value="CAL4788202.1"/>
    <property type="molecule type" value="Genomic_DNA"/>
</dbReference>
<dbReference type="CDD" id="cd09992">
    <property type="entry name" value="HDAC_classII"/>
    <property type="match status" value="1"/>
</dbReference>
<keyword evidence="4" id="KW-0678">Repressor</keyword>